<dbReference type="GO" id="GO:0005524">
    <property type="term" value="F:ATP binding"/>
    <property type="evidence" value="ECO:0007669"/>
    <property type="project" value="UniProtKB-UniRule"/>
</dbReference>
<evidence type="ECO:0000256" key="8">
    <source>
        <dbReference type="ARBA" id="ARBA00023170"/>
    </source>
</evidence>
<dbReference type="EMBL" id="LR999455">
    <property type="protein sequence ID" value="CAE6075304.1"/>
    <property type="molecule type" value="Genomic_DNA"/>
</dbReference>
<dbReference type="PANTHER" id="PTHR45631">
    <property type="entry name" value="OS07G0107800 PROTEIN-RELATED"/>
    <property type="match status" value="1"/>
</dbReference>
<dbReference type="SUPFAM" id="SSF52058">
    <property type="entry name" value="L domain-like"/>
    <property type="match status" value="1"/>
</dbReference>
<keyword evidence="9" id="KW-0547">Nucleotide-binding</keyword>
<dbReference type="PROSITE" id="PS00107">
    <property type="entry name" value="PROTEIN_KINASE_ATP"/>
    <property type="match status" value="1"/>
</dbReference>
<keyword evidence="5" id="KW-0677">Repeat</keyword>
<dbReference type="Pfam" id="PF00560">
    <property type="entry name" value="LRR_1"/>
    <property type="match status" value="1"/>
</dbReference>
<evidence type="ECO:0000256" key="6">
    <source>
        <dbReference type="ARBA" id="ARBA00022989"/>
    </source>
</evidence>
<evidence type="ECO:0000313" key="13">
    <source>
        <dbReference type="EMBL" id="CAE6075304.1"/>
    </source>
</evidence>
<dbReference type="FunFam" id="3.80.10.10:FF:000129">
    <property type="entry name" value="Leucine-rich repeat receptor-like kinase"/>
    <property type="match status" value="1"/>
</dbReference>
<keyword evidence="7 10" id="KW-0472">Membrane</keyword>
<keyword evidence="14" id="KW-1185">Reference proteome</keyword>
<keyword evidence="2" id="KW-0433">Leucine-rich repeat</keyword>
<evidence type="ECO:0000256" key="11">
    <source>
        <dbReference type="SAM" id="SignalP"/>
    </source>
</evidence>
<keyword evidence="3 10" id="KW-0812">Transmembrane</keyword>
<feature type="binding site" evidence="9">
    <location>
        <position position="602"/>
    </location>
    <ligand>
        <name>ATP</name>
        <dbReference type="ChEBI" id="CHEBI:30616"/>
    </ligand>
</feature>
<evidence type="ECO:0000256" key="10">
    <source>
        <dbReference type="SAM" id="Phobius"/>
    </source>
</evidence>
<dbReference type="PANTHER" id="PTHR45631:SF69">
    <property type="entry name" value="LEUCINE-RICH REPEAT PROTEIN KINASE FAMILY PROTEIN"/>
    <property type="match status" value="1"/>
</dbReference>
<dbReference type="InterPro" id="IPR001611">
    <property type="entry name" value="Leu-rich_rpt"/>
</dbReference>
<dbReference type="InterPro" id="IPR011009">
    <property type="entry name" value="Kinase-like_dom_sf"/>
</dbReference>
<comment type="subcellular location">
    <subcellularLocation>
        <location evidence="1">Membrane</location>
        <topology evidence="1">Single-pass membrane protein</topology>
    </subcellularLocation>
</comment>
<evidence type="ECO:0000256" key="1">
    <source>
        <dbReference type="ARBA" id="ARBA00004167"/>
    </source>
</evidence>
<feature type="signal peptide" evidence="11">
    <location>
        <begin position="1"/>
        <end position="34"/>
    </location>
</feature>
<evidence type="ECO:0000256" key="3">
    <source>
        <dbReference type="ARBA" id="ARBA00022692"/>
    </source>
</evidence>
<protein>
    <recommendedName>
        <fullName evidence="12">Malectin-like domain-containing protein</fullName>
    </recommendedName>
</protein>
<proteinExistence type="predicted"/>
<evidence type="ECO:0000313" key="14">
    <source>
        <dbReference type="Proteomes" id="UP000682877"/>
    </source>
</evidence>
<sequence>MSVLTLRTKVNMESLKKLLLVALIATSAIHLVQAQDQEGFISVDCGLSPNEVSPYIEPFTGLQFTTDSNFIQTGKIGRIQASLESRYRKSQTTLRYFPDGIRNCYNLTVNQGTNYLIRATAIYGNYDGLNIYPKFDLYIGPNFWVTIDLVTYVNGTWEEIIYIPKSNMLDVCLVKTGTSTPLISSLVLRPLANATYITQSGWLKTYIRVYLSDSDDVIRYPDDVYDRIWGSYFLPTWKKISTTLGVNSSSGFLPPQKALMTAATPANANASLAGVLEFPNEKLYLYLHFSEIQVLKANESREFEIFWNKKLVYNAYSPVYLQTKTIRNPSPVTCEGGECILEMIKTERSTLPPLLNAVEVFTVVEFPQPETDASDVVAIKNIKAIYGLARATWQGDPCVPRQFLWNGLNCNNTETSTPPRITSLNLSSSGLTGSISVVIQNLTHLEKLDLSNNNLTGEVPEFLANMKLLLFINLSKNNLNGLVPKALRDRENKGLKLIVDKNVDNCSSGSCTQKKNFPVVALAVSSIVVITVVLVLISLPSQSTPPQANHTFDETMIETKRKRFTYSEVMEMTNNFHRALGEGGFGVVYHGYLNGSEEVAVKLLSKSSVQGYKEFKAEIAVDAALVFFKREWKRCWPFLTGFAVTGVLITKLTAGLTEEDAKNSKFVQQHRRIDVVKWPLRFLGMLSMDDYWY</sequence>
<keyword evidence="4 11" id="KW-0732">Signal</keyword>
<reference evidence="13" key="1">
    <citation type="submission" date="2021-01" db="EMBL/GenBank/DDBJ databases">
        <authorList>
            <person name="Bezrukov I."/>
        </authorList>
    </citation>
    <scope>NUCLEOTIDE SEQUENCE</scope>
</reference>
<dbReference type="Proteomes" id="UP000682877">
    <property type="component" value="Chromosome 5"/>
</dbReference>
<dbReference type="InterPro" id="IPR024788">
    <property type="entry name" value="Malectin-like_Carb-bd_dom"/>
</dbReference>
<name>A0A8S2ADB8_ARAAE</name>
<feature type="transmembrane region" description="Helical" evidence="10">
    <location>
        <begin position="517"/>
        <end position="539"/>
    </location>
</feature>
<evidence type="ECO:0000256" key="4">
    <source>
        <dbReference type="ARBA" id="ARBA00022729"/>
    </source>
</evidence>
<evidence type="ECO:0000256" key="2">
    <source>
        <dbReference type="ARBA" id="ARBA00022614"/>
    </source>
</evidence>
<feature type="domain" description="Malectin-like" evidence="12">
    <location>
        <begin position="43"/>
        <end position="363"/>
    </location>
</feature>
<dbReference type="Pfam" id="PF12819">
    <property type="entry name" value="Malectin_like"/>
    <property type="match status" value="1"/>
</dbReference>
<dbReference type="AlphaFoldDB" id="A0A8S2ADB8"/>
<keyword evidence="6 10" id="KW-1133">Transmembrane helix</keyword>
<dbReference type="SUPFAM" id="SSF56112">
    <property type="entry name" value="Protein kinase-like (PK-like)"/>
    <property type="match status" value="1"/>
</dbReference>
<dbReference type="Gene3D" id="3.30.200.20">
    <property type="entry name" value="Phosphorylase Kinase, domain 1"/>
    <property type="match status" value="1"/>
</dbReference>
<keyword evidence="8" id="KW-0675">Receptor</keyword>
<keyword evidence="9" id="KW-0067">ATP-binding</keyword>
<dbReference type="InterPro" id="IPR032675">
    <property type="entry name" value="LRR_dom_sf"/>
</dbReference>
<evidence type="ECO:0000256" key="9">
    <source>
        <dbReference type="PROSITE-ProRule" id="PRU10141"/>
    </source>
</evidence>
<organism evidence="13 14">
    <name type="scientific">Arabidopsis arenosa</name>
    <name type="common">Sand rock-cress</name>
    <name type="synonym">Cardaminopsis arenosa</name>
    <dbReference type="NCBI Taxonomy" id="38785"/>
    <lineage>
        <taxon>Eukaryota</taxon>
        <taxon>Viridiplantae</taxon>
        <taxon>Streptophyta</taxon>
        <taxon>Embryophyta</taxon>
        <taxon>Tracheophyta</taxon>
        <taxon>Spermatophyta</taxon>
        <taxon>Magnoliopsida</taxon>
        <taxon>eudicotyledons</taxon>
        <taxon>Gunneridae</taxon>
        <taxon>Pentapetalae</taxon>
        <taxon>rosids</taxon>
        <taxon>malvids</taxon>
        <taxon>Brassicales</taxon>
        <taxon>Brassicaceae</taxon>
        <taxon>Camelineae</taxon>
        <taxon>Arabidopsis</taxon>
    </lineage>
</organism>
<evidence type="ECO:0000259" key="12">
    <source>
        <dbReference type="Pfam" id="PF12819"/>
    </source>
</evidence>
<feature type="chain" id="PRO_5035885699" description="Malectin-like domain-containing protein" evidence="11">
    <location>
        <begin position="35"/>
        <end position="693"/>
    </location>
</feature>
<dbReference type="Gene3D" id="3.80.10.10">
    <property type="entry name" value="Ribonuclease Inhibitor"/>
    <property type="match status" value="1"/>
</dbReference>
<dbReference type="GO" id="GO:0016020">
    <property type="term" value="C:membrane"/>
    <property type="evidence" value="ECO:0007669"/>
    <property type="project" value="UniProtKB-SubCell"/>
</dbReference>
<evidence type="ECO:0000256" key="7">
    <source>
        <dbReference type="ARBA" id="ARBA00023136"/>
    </source>
</evidence>
<gene>
    <name evidence="13" type="ORF">AARE701A_LOCUS12702</name>
</gene>
<accession>A0A8S2ADB8</accession>
<dbReference type="InterPro" id="IPR017441">
    <property type="entry name" value="Protein_kinase_ATP_BS"/>
</dbReference>
<evidence type="ECO:0000256" key="5">
    <source>
        <dbReference type="ARBA" id="ARBA00022737"/>
    </source>
</evidence>